<sequence length="240" mass="26621">MTFDIEAVIDGQRVPRAAVLAWENRRITASAKVLGIRVAPEADVTIRREELVQAKLSIGADGLLKRFAAQLRFADWSAQFGSRLTSRRAFVAADLHVTGGSAGQLVEWFDEQLKLNNQAAMLRACPDHYVLRSTDDGRQQVMQATGASPMPNQFFLSYGNEEGLANPREPQYSHQIVASARLADGTLVGGARMQFRDTGTGFFARLIEEFPALTPAFMVKQQQWHTALEFSNWTEAAHAR</sequence>
<organism evidence="1 2">
    <name type="scientific">Mycolicibacterium aichiense</name>
    <dbReference type="NCBI Taxonomy" id="1799"/>
    <lineage>
        <taxon>Bacteria</taxon>
        <taxon>Bacillati</taxon>
        <taxon>Actinomycetota</taxon>
        <taxon>Actinomycetes</taxon>
        <taxon>Mycobacteriales</taxon>
        <taxon>Mycobacteriaceae</taxon>
        <taxon>Mycolicibacterium</taxon>
    </lineage>
</organism>
<protein>
    <submittedName>
        <fullName evidence="1">Uncharacterized protein</fullName>
    </submittedName>
</protein>
<name>A0AAD1MCY6_9MYCO</name>
<proteinExistence type="predicted"/>
<keyword evidence="2" id="KW-1185">Reference proteome</keyword>
<reference evidence="1 2" key="1">
    <citation type="journal article" date="2019" name="Emerg. Microbes Infect.">
        <title>Comprehensive subspecies identification of 175 nontuberculous mycobacteria species based on 7547 genomic profiles.</title>
        <authorList>
            <person name="Matsumoto Y."/>
            <person name="Kinjo T."/>
            <person name="Motooka D."/>
            <person name="Nabeya D."/>
            <person name="Jung N."/>
            <person name="Uechi K."/>
            <person name="Horii T."/>
            <person name="Iida T."/>
            <person name="Fujita J."/>
            <person name="Nakamura S."/>
        </authorList>
    </citation>
    <scope>NUCLEOTIDE SEQUENCE [LARGE SCALE GENOMIC DNA]</scope>
    <source>
        <strain evidence="1 2">JCM 6376</strain>
    </source>
</reference>
<evidence type="ECO:0000313" key="1">
    <source>
        <dbReference type="EMBL" id="BBX07729.1"/>
    </source>
</evidence>
<dbReference type="KEGG" id="maic:MAIC_25320"/>
<dbReference type="Proteomes" id="UP000467327">
    <property type="component" value="Chromosome"/>
</dbReference>
<gene>
    <name evidence="1" type="ORF">MAIC_25320</name>
</gene>
<accession>A0AAD1MCY6</accession>
<dbReference type="EMBL" id="AP022561">
    <property type="protein sequence ID" value="BBX07729.1"/>
    <property type="molecule type" value="Genomic_DNA"/>
</dbReference>
<dbReference type="AlphaFoldDB" id="A0AAD1MCY6"/>
<dbReference type="RefSeq" id="WP_115319888.1">
    <property type="nucleotide sequence ID" value="NZ_AP022561.1"/>
</dbReference>
<evidence type="ECO:0000313" key="2">
    <source>
        <dbReference type="Proteomes" id="UP000467327"/>
    </source>
</evidence>